<organism evidence="6">
    <name type="scientific">marine metagenome</name>
    <dbReference type="NCBI Taxonomy" id="408172"/>
    <lineage>
        <taxon>unclassified sequences</taxon>
        <taxon>metagenomes</taxon>
        <taxon>ecological metagenomes</taxon>
    </lineage>
</organism>
<accession>A0A381P7Q3</accession>
<dbReference type="PANTHER" id="PTHR12001">
    <property type="entry name" value="GERANYLGERANYL PYROPHOSPHATE SYNTHASE"/>
    <property type="match status" value="1"/>
</dbReference>
<dbReference type="PROSITE" id="PS00444">
    <property type="entry name" value="POLYPRENYL_SYNTHASE_2"/>
    <property type="match status" value="1"/>
</dbReference>
<comment type="similarity">
    <text evidence="2">Belongs to the FPP/GGPP synthase family.</text>
</comment>
<gene>
    <name evidence="6" type="ORF">METZ01_LOCUS15102</name>
</gene>
<dbReference type="InterPro" id="IPR000092">
    <property type="entry name" value="Polyprenyl_synt"/>
</dbReference>
<name>A0A381P7Q3_9ZZZZ</name>
<dbReference type="Pfam" id="PF00348">
    <property type="entry name" value="polyprenyl_synt"/>
    <property type="match status" value="1"/>
</dbReference>
<evidence type="ECO:0000256" key="3">
    <source>
        <dbReference type="ARBA" id="ARBA00022679"/>
    </source>
</evidence>
<keyword evidence="3" id="KW-0808">Transferase</keyword>
<sequence length="329" mass="34712">VANPTTLLDLPGMADGLRRTEDELRKVVESDDPFLTEVARHLIDAGGKRVRPALAITASLVLDEDPDVALWAVIRGGVAVELVHQGSLYHDDVMDDAETRRTVQSVNARWGNLEAILAGDYLLARASEIAADLGTEVAGLLAATIAALCEGQVREVRHAFDVDRSEEAYLASISGKTASLLATAARIGAIVADHSRDVVDAVTDFGHNYGMAFQVVDDLLDVTATDEELGKPSGNDLVEGTYTLPVIRALAGPAGDDLRSLLGGPIDSAGRDRARELVRADGAISSTRETAVGYLADARVAIDGLPANPAVGAMLTTCDLLVERLDRTA</sequence>
<dbReference type="CDD" id="cd00685">
    <property type="entry name" value="Trans_IPPS_HT"/>
    <property type="match status" value="1"/>
</dbReference>
<dbReference type="PANTHER" id="PTHR12001:SF69">
    <property type="entry name" value="ALL TRANS-POLYPRENYL-DIPHOSPHATE SYNTHASE PDSS1"/>
    <property type="match status" value="1"/>
</dbReference>
<dbReference type="InterPro" id="IPR033749">
    <property type="entry name" value="Polyprenyl_synt_CS"/>
</dbReference>
<dbReference type="GO" id="GO:0046872">
    <property type="term" value="F:metal ion binding"/>
    <property type="evidence" value="ECO:0007669"/>
    <property type="project" value="UniProtKB-KW"/>
</dbReference>
<evidence type="ECO:0000256" key="4">
    <source>
        <dbReference type="ARBA" id="ARBA00022723"/>
    </source>
</evidence>
<evidence type="ECO:0000313" key="6">
    <source>
        <dbReference type="EMBL" id="SUZ62248.1"/>
    </source>
</evidence>
<dbReference type="InterPro" id="IPR008949">
    <property type="entry name" value="Isoprenoid_synthase_dom_sf"/>
</dbReference>
<dbReference type="EMBL" id="UINC01000856">
    <property type="protein sequence ID" value="SUZ62248.1"/>
    <property type="molecule type" value="Genomic_DNA"/>
</dbReference>
<keyword evidence="5" id="KW-0460">Magnesium</keyword>
<dbReference type="SUPFAM" id="SSF48576">
    <property type="entry name" value="Terpenoid synthases"/>
    <property type="match status" value="1"/>
</dbReference>
<comment type="cofactor">
    <cofactor evidence="1">
        <name>Mg(2+)</name>
        <dbReference type="ChEBI" id="CHEBI:18420"/>
    </cofactor>
</comment>
<feature type="non-terminal residue" evidence="6">
    <location>
        <position position="1"/>
    </location>
</feature>
<dbReference type="SFLD" id="SFLDS00005">
    <property type="entry name" value="Isoprenoid_Synthase_Type_I"/>
    <property type="match status" value="1"/>
</dbReference>
<evidence type="ECO:0000256" key="2">
    <source>
        <dbReference type="ARBA" id="ARBA00006706"/>
    </source>
</evidence>
<evidence type="ECO:0008006" key="7">
    <source>
        <dbReference type="Google" id="ProtNLM"/>
    </source>
</evidence>
<proteinExistence type="inferred from homology"/>
<keyword evidence="4" id="KW-0479">Metal-binding</keyword>
<evidence type="ECO:0000256" key="1">
    <source>
        <dbReference type="ARBA" id="ARBA00001946"/>
    </source>
</evidence>
<dbReference type="AlphaFoldDB" id="A0A381P7Q3"/>
<protein>
    <recommendedName>
        <fullName evidence="7">Geranylgeranyl pyrophosphate synthase</fullName>
    </recommendedName>
</protein>
<dbReference type="Gene3D" id="1.10.600.10">
    <property type="entry name" value="Farnesyl Diphosphate Synthase"/>
    <property type="match status" value="1"/>
</dbReference>
<evidence type="ECO:0000256" key="5">
    <source>
        <dbReference type="ARBA" id="ARBA00022842"/>
    </source>
</evidence>
<dbReference type="GO" id="GO:0008299">
    <property type="term" value="P:isoprenoid biosynthetic process"/>
    <property type="evidence" value="ECO:0007669"/>
    <property type="project" value="InterPro"/>
</dbReference>
<reference evidence="6" key="1">
    <citation type="submission" date="2018-05" db="EMBL/GenBank/DDBJ databases">
        <authorList>
            <person name="Lanie J.A."/>
            <person name="Ng W.-L."/>
            <person name="Kazmierczak K.M."/>
            <person name="Andrzejewski T.M."/>
            <person name="Davidsen T.M."/>
            <person name="Wayne K.J."/>
            <person name="Tettelin H."/>
            <person name="Glass J.I."/>
            <person name="Rusch D."/>
            <person name="Podicherti R."/>
            <person name="Tsui H.-C.T."/>
            <person name="Winkler M.E."/>
        </authorList>
    </citation>
    <scope>NUCLEOTIDE SEQUENCE</scope>
</reference>
<dbReference type="GO" id="GO:0004659">
    <property type="term" value="F:prenyltransferase activity"/>
    <property type="evidence" value="ECO:0007669"/>
    <property type="project" value="InterPro"/>
</dbReference>